<dbReference type="SMART" id="SM00343">
    <property type="entry name" value="ZnF_C2HC"/>
    <property type="match status" value="1"/>
</dbReference>
<evidence type="ECO:0000313" key="5">
    <source>
        <dbReference type="EMBL" id="KAG7476054.1"/>
    </source>
</evidence>
<keyword evidence="1" id="KW-0862">Zinc</keyword>
<evidence type="ECO:0000259" key="3">
    <source>
        <dbReference type="PROSITE" id="PS50158"/>
    </source>
</evidence>
<feature type="domain" description="Reverse transcriptase" evidence="4">
    <location>
        <begin position="911"/>
        <end position="1090"/>
    </location>
</feature>
<dbReference type="PROSITE" id="PS50878">
    <property type="entry name" value="RT_POL"/>
    <property type="match status" value="1"/>
</dbReference>
<keyword evidence="1" id="KW-0863">Zinc-finger</keyword>
<reference evidence="5 6" key="1">
    <citation type="journal article" date="2021" name="Sci. Rep.">
        <title>Chromosome anchoring in Senegalese sole (Solea senegalensis) reveals sex-associated markers and genome rearrangements in flatfish.</title>
        <authorList>
            <person name="Guerrero-Cozar I."/>
            <person name="Gomez-Garrido J."/>
            <person name="Berbel C."/>
            <person name="Martinez-Blanch J.F."/>
            <person name="Alioto T."/>
            <person name="Claros M.G."/>
            <person name="Gagnaire P.A."/>
            <person name="Manchado M."/>
        </authorList>
    </citation>
    <scope>NUCLEOTIDE SEQUENCE [LARGE SCALE GENOMIC DNA]</scope>
    <source>
        <strain evidence="5">Sse05_10M</strain>
    </source>
</reference>
<dbReference type="InterPro" id="IPR001878">
    <property type="entry name" value="Znf_CCHC"/>
</dbReference>
<feature type="region of interest" description="Disordered" evidence="2">
    <location>
        <begin position="125"/>
        <end position="145"/>
    </location>
</feature>
<comment type="caution">
    <text evidence="5">The sequence shown here is derived from an EMBL/GenBank/DDBJ whole genome shotgun (WGS) entry which is preliminary data.</text>
</comment>
<feature type="compositionally biased region" description="Basic and acidic residues" evidence="2">
    <location>
        <begin position="1263"/>
        <end position="1273"/>
    </location>
</feature>
<feature type="compositionally biased region" description="Polar residues" evidence="2">
    <location>
        <begin position="125"/>
        <end position="134"/>
    </location>
</feature>
<feature type="compositionally biased region" description="Polar residues" evidence="2">
    <location>
        <begin position="1183"/>
        <end position="1192"/>
    </location>
</feature>
<dbReference type="CDD" id="cd01647">
    <property type="entry name" value="RT_LTR"/>
    <property type="match status" value="1"/>
</dbReference>
<evidence type="ECO:0000256" key="2">
    <source>
        <dbReference type="SAM" id="MobiDB-lite"/>
    </source>
</evidence>
<feature type="region of interest" description="Disordered" evidence="2">
    <location>
        <begin position="464"/>
        <end position="491"/>
    </location>
</feature>
<feature type="compositionally biased region" description="Acidic residues" evidence="2">
    <location>
        <begin position="1236"/>
        <end position="1262"/>
    </location>
</feature>
<gene>
    <name evidence="5" type="ORF">JOB18_044173</name>
</gene>
<dbReference type="GO" id="GO:0008270">
    <property type="term" value="F:zinc ion binding"/>
    <property type="evidence" value="ECO:0007669"/>
    <property type="project" value="UniProtKB-KW"/>
</dbReference>
<keyword evidence="6" id="KW-1185">Reference proteome</keyword>
<proteinExistence type="predicted"/>
<dbReference type="Proteomes" id="UP000693946">
    <property type="component" value="Linkage Group LG9"/>
</dbReference>
<dbReference type="Pfam" id="PF00078">
    <property type="entry name" value="RVT_1"/>
    <property type="match status" value="1"/>
</dbReference>
<accession>A0AAV6PU48</accession>
<dbReference type="PROSITE" id="PS50158">
    <property type="entry name" value="ZF_CCHC"/>
    <property type="match status" value="1"/>
</dbReference>
<feature type="compositionally biased region" description="Basic and acidic residues" evidence="2">
    <location>
        <begin position="1201"/>
        <end position="1210"/>
    </location>
</feature>
<dbReference type="EMBL" id="JAGKHQ010000021">
    <property type="protein sequence ID" value="KAG7476054.1"/>
    <property type="molecule type" value="Genomic_DNA"/>
</dbReference>
<dbReference type="GO" id="GO:0003676">
    <property type="term" value="F:nucleic acid binding"/>
    <property type="evidence" value="ECO:0007669"/>
    <property type="project" value="InterPro"/>
</dbReference>
<name>A0AAV6PU48_SOLSE</name>
<sequence length="1459" mass="164657">MELERLQDQLNEILVQLRFEQLQEVCLQAKTSTERQTKKHTLIRAINEAVDIAIEEEEEEVTYAFLVKLIKSAEEMEGRDVVKENTSKDAEALVSLQEQYTALQLSFQTSTKRLEEEMARLTHKMTSQGPSQGPSPKLAISSATQPPEVTIRREFKINGQIGERGQRDKLSYSNLVHQIEMGLKRNHGEAEIIEAVVRAISPGLSLRDMLEIKSDLTLAQLRTILKGHYKEDSSTDLYHRLINITQDSNESPQNFLFRAIELKERLLASSREPGTDEHYSTELVQRKFLRAVGTGLISDNVKYQIKGYLDDPTVTDDVLISKTNEAASFEAERQQKFRKSNRELKVREIRAETQPVQEAVIGAVGGREQLSSTSTKMKTVKTPSTVTHKESELLEVIKQLKCEIAEIKGVIHESHRSATPRQPSRKRGCKDCQDRNRGEQCDHCFRCGQSGHLSRGCRTRKRLTDRSEQVEMSASTVISLPPPSVSGQTQSEQQKDVYQLITDSIQHLETKMAATGQGNRNEAVGVSLLSPQLRAQLLNLIGKKYVITCLLDGVMTRALWDTGSQVCLINERWRQQNLPHTTVRSISELLGPGTLDGRAVNQTPIPFSGWVEIKFRLPTVEVTQLELLVPVLVVTDKGVADEPIIGFNVIEYLVARGIEPPRVLSEAVSAAFAFDCRKTEVFLKLMKSGDDGLGEGTVKAGRELTMISPGQTKPVKCSVRAGPLSEQQDVLFEPESHLQLPEGLEVRGSVVRLQRGTRSRLTIPITNNTAHEILLPPRIVVGCTQRVKNIYPANTRPVGTSQIETNVPATGQAATLTKEKQVTEREKGTNSDTFWDPPVPLDHLSTTQQQEVRQLLREESQVFSRDEQDTGTIPSLQLKIRLSDPTPVKRTYISVPKPLHKEVKEYLEDLLNRGWIAKSKSPYSSPIVCVRKKDGSLRLCCDYRELNKKSIPDRHPIPRIQDMLNTLKGSSWFSVLDQGKAYHQGFLEESSRPLTAFITPWGLYEWVRIPFGLSSAPAEFQRSMEECLVGLRDEVCLPYLDDNLVHSQTFEDHLNDLRKVLQRYRSHGVKLTARKCELFKNQVRFLGRLVTDNGHTMDPADIAPVQALKQRTPTTIGEVRKLLGFIAYYRNYISNFSRIAKPLYDLLCTENTVREKPKHKKYGRKTQQKGGQLPSSHPIVWSSEHQQINMSTESRKKYKEKSKWRCKQQEQEDSSDEEDEWRGIIGLQAEGRDSVAEDLGEDTVESQEDQQEEDTGVEEEDDVTQRTEGEHQSAESACSDEEDDDQLPTQTTNYCIVVQVVRSWLLKINTEATTFQNRGCKTKVKLLLFEWIQKEIFADFLSAVADIGESGDLRTERTERTVVSFVKINNAAVDDNEHSKRVLLLPKAGHAPKLFVNVASSFRIGPLGQQARAVRQTAVFSHVYQENKTGADNKITAQTVPFKCQPPPTGFNFDLIYSS</sequence>
<organism evidence="5 6">
    <name type="scientific">Solea senegalensis</name>
    <name type="common">Senegalese sole</name>
    <dbReference type="NCBI Taxonomy" id="28829"/>
    <lineage>
        <taxon>Eukaryota</taxon>
        <taxon>Metazoa</taxon>
        <taxon>Chordata</taxon>
        <taxon>Craniata</taxon>
        <taxon>Vertebrata</taxon>
        <taxon>Euteleostomi</taxon>
        <taxon>Actinopterygii</taxon>
        <taxon>Neopterygii</taxon>
        <taxon>Teleostei</taxon>
        <taxon>Neoteleostei</taxon>
        <taxon>Acanthomorphata</taxon>
        <taxon>Carangaria</taxon>
        <taxon>Pleuronectiformes</taxon>
        <taxon>Pleuronectoidei</taxon>
        <taxon>Soleidae</taxon>
        <taxon>Solea</taxon>
    </lineage>
</organism>
<feature type="region of interest" description="Disordered" evidence="2">
    <location>
        <begin position="1155"/>
        <end position="1286"/>
    </location>
</feature>
<feature type="compositionally biased region" description="Basic and acidic residues" evidence="2">
    <location>
        <begin position="429"/>
        <end position="438"/>
    </location>
</feature>
<feature type="region of interest" description="Disordered" evidence="2">
    <location>
        <begin position="413"/>
        <end position="438"/>
    </location>
</feature>
<keyword evidence="1" id="KW-0479">Metal-binding</keyword>
<feature type="domain" description="CCHC-type" evidence="3">
    <location>
        <begin position="444"/>
        <end position="458"/>
    </location>
</feature>
<dbReference type="InterPro" id="IPR000477">
    <property type="entry name" value="RT_dom"/>
</dbReference>
<feature type="compositionally biased region" description="Basic residues" evidence="2">
    <location>
        <begin position="1156"/>
        <end position="1167"/>
    </location>
</feature>
<dbReference type="InterPro" id="IPR050951">
    <property type="entry name" value="Retrovirus_Pol_polyprotein"/>
</dbReference>
<evidence type="ECO:0000256" key="1">
    <source>
        <dbReference type="PROSITE-ProRule" id="PRU00047"/>
    </source>
</evidence>
<protein>
    <submittedName>
        <fullName evidence="5">Retrovirus-related Pol poly from transposon 297</fullName>
    </submittedName>
</protein>
<evidence type="ECO:0000313" key="6">
    <source>
        <dbReference type="Proteomes" id="UP000693946"/>
    </source>
</evidence>
<dbReference type="PANTHER" id="PTHR37984">
    <property type="entry name" value="PROTEIN CBG26694"/>
    <property type="match status" value="1"/>
</dbReference>
<evidence type="ECO:0000259" key="4">
    <source>
        <dbReference type="PROSITE" id="PS50878"/>
    </source>
</evidence>
<dbReference type="PANTHER" id="PTHR37984:SF5">
    <property type="entry name" value="PROTEIN NYNRIN-LIKE"/>
    <property type="match status" value="1"/>
</dbReference>
<feature type="compositionally biased region" description="Acidic residues" evidence="2">
    <location>
        <begin position="1211"/>
        <end position="1220"/>
    </location>
</feature>